<keyword evidence="1" id="KW-1133">Transmembrane helix</keyword>
<reference evidence="3 4" key="1">
    <citation type="submission" date="2018-03" db="EMBL/GenBank/DDBJ databases">
        <title>Adhaeribacter sp. HMF7605 Genome sequencing and assembly.</title>
        <authorList>
            <person name="Kang H."/>
            <person name="Kang J."/>
            <person name="Cha I."/>
            <person name="Kim H."/>
            <person name="Joh K."/>
        </authorList>
    </citation>
    <scope>NUCLEOTIDE SEQUENCE [LARGE SCALE GENOMIC DNA]</scope>
    <source>
        <strain evidence="3 4">HMF7605</strain>
    </source>
</reference>
<proteinExistence type="predicted"/>
<dbReference type="RefSeq" id="WP_106930289.1">
    <property type="nucleotide sequence ID" value="NZ_PYFT01000001.1"/>
</dbReference>
<protein>
    <recommendedName>
        <fullName evidence="2">SPW repeat-containing integral membrane domain-containing protein</fullName>
    </recommendedName>
</protein>
<dbReference type="Proteomes" id="UP000240357">
    <property type="component" value="Unassembled WGS sequence"/>
</dbReference>
<dbReference type="EMBL" id="PYFT01000001">
    <property type="protein sequence ID" value="PSR54538.1"/>
    <property type="molecule type" value="Genomic_DNA"/>
</dbReference>
<feature type="transmembrane region" description="Helical" evidence="1">
    <location>
        <begin position="69"/>
        <end position="86"/>
    </location>
</feature>
<comment type="caution">
    <text evidence="3">The sequence shown here is derived from an EMBL/GenBank/DDBJ whole genome shotgun (WGS) entry which is preliminary data.</text>
</comment>
<keyword evidence="4" id="KW-1185">Reference proteome</keyword>
<dbReference type="InterPro" id="IPR005530">
    <property type="entry name" value="SPW"/>
</dbReference>
<evidence type="ECO:0000313" key="3">
    <source>
        <dbReference type="EMBL" id="PSR54538.1"/>
    </source>
</evidence>
<dbReference type="AlphaFoldDB" id="A0A2T2YGE6"/>
<sequence length="134" mass="15137">MRIIPTRIHGILDYLVGIILIASPWVFDFNNGGAETWVPVIVGIMVLLQTIMTDFEVGIIRKIPMASHLRMDLFIGLFLAASPWIFNFDEVVWEPHVIFGVFSILASLMTRTVPSTVVSTSRNSVMNDMNQNRM</sequence>
<accession>A0A2T2YGE6</accession>
<organism evidence="3 4">
    <name type="scientific">Adhaeribacter arboris</name>
    <dbReference type="NCBI Taxonomy" id="2072846"/>
    <lineage>
        <taxon>Bacteria</taxon>
        <taxon>Pseudomonadati</taxon>
        <taxon>Bacteroidota</taxon>
        <taxon>Cytophagia</taxon>
        <taxon>Cytophagales</taxon>
        <taxon>Hymenobacteraceae</taxon>
        <taxon>Adhaeribacter</taxon>
    </lineage>
</organism>
<evidence type="ECO:0000313" key="4">
    <source>
        <dbReference type="Proteomes" id="UP000240357"/>
    </source>
</evidence>
<feature type="transmembrane region" description="Helical" evidence="1">
    <location>
        <begin position="12"/>
        <end position="30"/>
    </location>
</feature>
<feature type="transmembrane region" description="Helical" evidence="1">
    <location>
        <begin position="36"/>
        <end position="57"/>
    </location>
</feature>
<name>A0A2T2YGE6_9BACT</name>
<feature type="transmembrane region" description="Helical" evidence="1">
    <location>
        <begin position="98"/>
        <end position="119"/>
    </location>
</feature>
<gene>
    <name evidence="3" type="ORF">AHMF7605_13965</name>
</gene>
<evidence type="ECO:0000259" key="2">
    <source>
        <dbReference type="Pfam" id="PF03779"/>
    </source>
</evidence>
<evidence type="ECO:0000256" key="1">
    <source>
        <dbReference type="SAM" id="Phobius"/>
    </source>
</evidence>
<keyword evidence="1" id="KW-0812">Transmembrane</keyword>
<feature type="domain" description="SPW repeat-containing integral membrane" evidence="2">
    <location>
        <begin position="9"/>
        <end position="108"/>
    </location>
</feature>
<dbReference type="Pfam" id="PF03779">
    <property type="entry name" value="SPW"/>
    <property type="match status" value="1"/>
</dbReference>
<dbReference type="OrthoDB" id="129082at2"/>
<keyword evidence="1" id="KW-0472">Membrane</keyword>